<comment type="subunit">
    <text evidence="13">Monomer. Interacts with ssb (via C-terminus); this interaction stimulates the exonuclease activity by recruiting the enzyme to its substrate.</text>
</comment>
<dbReference type="InterPro" id="IPR013520">
    <property type="entry name" value="Ribonucl_H"/>
</dbReference>
<evidence type="ECO:0000256" key="14">
    <source>
        <dbReference type="PIRSR" id="PIRSR000977-1"/>
    </source>
</evidence>
<feature type="binding site" evidence="14">
    <location>
        <position position="158"/>
    </location>
    <ligand>
        <name>substrate</name>
    </ligand>
</feature>
<dbReference type="PROSITE" id="PS51785">
    <property type="entry name" value="EXOI_C"/>
    <property type="match status" value="1"/>
</dbReference>
<dbReference type="SMART" id="SM00479">
    <property type="entry name" value="EXOIII"/>
    <property type="match status" value="1"/>
</dbReference>
<dbReference type="InterPro" id="IPR013620">
    <property type="entry name" value="Exonuc_1_SH3"/>
</dbReference>
<keyword evidence="9 15" id="KW-0460">Magnesium</keyword>
<reference evidence="18 19" key="1">
    <citation type="submission" date="2018-03" db="EMBL/GenBank/DDBJ databases">
        <title>Genome sequencing of Melaminivora sp.</title>
        <authorList>
            <person name="Kim S.-J."/>
            <person name="Heo J."/>
            <person name="Ahn J.-H."/>
            <person name="Kwon S.-W."/>
        </authorList>
    </citation>
    <scope>NUCLEOTIDE SEQUENCE [LARGE SCALE GENOMIC DNA]</scope>
    <source>
        <strain evidence="18 19">SC2-9</strain>
    </source>
</reference>
<dbReference type="Gene3D" id="1.10.287.1240">
    <property type="match status" value="1"/>
</dbReference>
<dbReference type="InterPro" id="IPR034747">
    <property type="entry name" value="EXOI_SH3"/>
</dbReference>
<proteinExistence type="predicted"/>
<evidence type="ECO:0000256" key="5">
    <source>
        <dbReference type="ARBA" id="ARBA00022723"/>
    </source>
</evidence>
<evidence type="ECO:0000256" key="15">
    <source>
        <dbReference type="PIRSR" id="PIRSR000977-2"/>
    </source>
</evidence>
<dbReference type="InterPro" id="IPR012337">
    <property type="entry name" value="RNaseH-like_sf"/>
</dbReference>
<accession>A0A2R3Q7W3</accession>
<dbReference type="GO" id="GO:0003677">
    <property type="term" value="F:DNA binding"/>
    <property type="evidence" value="ECO:0007669"/>
    <property type="project" value="UniProtKB-KW"/>
</dbReference>
<evidence type="ECO:0000256" key="3">
    <source>
        <dbReference type="ARBA" id="ARBA00019900"/>
    </source>
</evidence>
<evidence type="ECO:0000256" key="10">
    <source>
        <dbReference type="ARBA" id="ARBA00023125"/>
    </source>
</evidence>
<dbReference type="Gene3D" id="3.30.1520.20">
    <property type="entry name" value="Exonuclease ExoI, domain 2"/>
    <property type="match status" value="1"/>
</dbReference>
<feature type="binding site" evidence="14">
    <location>
        <position position="10"/>
    </location>
    <ligand>
        <name>substrate</name>
    </ligand>
</feature>
<dbReference type="InterPro" id="IPR036397">
    <property type="entry name" value="RNaseH_sf"/>
</dbReference>
<keyword evidence="5 15" id="KW-0479">Metal-binding</keyword>
<keyword evidence="19" id="KW-1185">Reference proteome</keyword>
<dbReference type="GO" id="GO:0006281">
    <property type="term" value="P:DNA repair"/>
    <property type="evidence" value="ECO:0007669"/>
    <property type="project" value="UniProtKB-KW"/>
</dbReference>
<dbReference type="EC" id="3.1.11.1" evidence="2"/>
<evidence type="ECO:0000259" key="17">
    <source>
        <dbReference type="PROSITE" id="PS51785"/>
    </source>
</evidence>
<keyword evidence="11" id="KW-0234">DNA repair</keyword>
<dbReference type="Proteomes" id="UP000237925">
    <property type="component" value="Chromosome"/>
</dbReference>
<dbReference type="Pfam" id="PF26016">
    <property type="entry name" value="ExoI_C"/>
    <property type="match status" value="1"/>
</dbReference>
<dbReference type="InterPro" id="IPR023607">
    <property type="entry name" value="Exodeoxyribonuclease_I"/>
</dbReference>
<dbReference type="AlphaFoldDB" id="A0A2R3Q7W3"/>
<protein>
    <recommendedName>
        <fullName evidence="3">Exodeoxyribonuclease I</fullName>
        <ecNumber evidence="2">3.1.11.1</ecNumber>
    </recommendedName>
    <alternativeName>
        <fullName evidence="12">DNA deoxyribophosphodiesterase</fullName>
    </alternativeName>
</protein>
<dbReference type="NCBIfam" id="NF008746">
    <property type="entry name" value="PRK11779.1"/>
    <property type="match status" value="1"/>
</dbReference>
<dbReference type="KEGG" id="mela:C6568_00250"/>
<evidence type="ECO:0000256" key="6">
    <source>
        <dbReference type="ARBA" id="ARBA00022763"/>
    </source>
</evidence>
<sequence length="479" mass="53875">MHTFLWHDYETFGVNPRRDRPAQFAAIRTDAELNEIGEPLMLYCQPAVDYLPEPEACLITGITPQVCQERGVPEPEFASRIHAELSLAGTIGVGYNTIRFDDEVTRFLFWRNLLDPYGREWQNQCGRWDLLDVVRLAHALRPGGIEWPRGPDGKPSFRLEHLTCANGLAHEAAHDALSDVRATIALARLIRQHQPRLFDFALSLHKKDRVAAELRLPTLAATAQPFLHVSGMFPTERGCLALMWPLANHPTNRSELLAWDLAQDPAGLADLSVPELRQRLFTRAADLPEGVARLPLKSIHLNKSPMVVGNLKTLTPQLAQRWGIDFGQAARHAEAARALPNMDAVWAAVFERTPEPAPDVDQDLYGGFVGNEDRRRLQRLRALPPEELALARPGFDDPRLAELLWRFRARNYPNTLNSDEHERWQAHRCAVLLDGQGGGLTFDNLFERLDTLGEQADERGQAILEALYDWAEAIAPEAA</sequence>
<dbReference type="EMBL" id="CP027667">
    <property type="protein sequence ID" value="AVO47860.1"/>
    <property type="molecule type" value="Genomic_DNA"/>
</dbReference>
<dbReference type="InterPro" id="IPR058561">
    <property type="entry name" value="Exonuc_1_C"/>
</dbReference>
<evidence type="ECO:0000256" key="8">
    <source>
        <dbReference type="ARBA" id="ARBA00022839"/>
    </source>
</evidence>
<evidence type="ECO:0000256" key="9">
    <source>
        <dbReference type="ARBA" id="ARBA00022842"/>
    </source>
</evidence>
<feature type="domain" description="ExoI SH3-like" evidence="16">
    <location>
        <begin position="195"/>
        <end position="354"/>
    </location>
</feature>
<dbReference type="Gene3D" id="1.20.1280.70">
    <property type="entry name" value="Exonuclease ExoI, domain 3"/>
    <property type="match status" value="1"/>
</dbReference>
<keyword evidence="7" id="KW-0378">Hydrolase</keyword>
<dbReference type="FunFam" id="3.30.420.10:FF:000033">
    <property type="entry name" value="Exodeoxyribonuclease I"/>
    <property type="match status" value="1"/>
</dbReference>
<dbReference type="InterPro" id="IPR038649">
    <property type="entry name" value="EXOI_SH3_sf"/>
</dbReference>
<evidence type="ECO:0000256" key="7">
    <source>
        <dbReference type="ARBA" id="ARBA00022801"/>
    </source>
</evidence>
<evidence type="ECO:0000256" key="4">
    <source>
        <dbReference type="ARBA" id="ARBA00022722"/>
    </source>
</evidence>
<dbReference type="Gene3D" id="3.30.420.10">
    <property type="entry name" value="Ribonuclease H-like superfamily/Ribonuclease H"/>
    <property type="match status" value="1"/>
</dbReference>
<dbReference type="Pfam" id="PF08411">
    <property type="entry name" value="ExoI_SH3"/>
    <property type="match status" value="1"/>
</dbReference>
<feature type="binding site" evidence="15">
    <location>
        <position position="179"/>
    </location>
    <ligand>
        <name>Mg(2+)</name>
        <dbReference type="ChEBI" id="CHEBI:18420"/>
        <label>2</label>
    </ligand>
</feature>
<dbReference type="GO" id="GO:0008310">
    <property type="term" value="F:single-stranded DNA 3'-5' DNA exonuclease activity"/>
    <property type="evidence" value="ECO:0007669"/>
    <property type="project" value="UniProtKB-EC"/>
</dbReference>
<feature type="binding site" evidence="15">
    <location>
        <position position="10"/>
    </location>
    <ligand>
        <name>Mg(2+)</name>
        <dbReference type="ChEBI" id="CHEBI:18420"/>
        <label>2</label>
    </ligand>
</feature>
<dbReference type="RefSeq" id="WP_106682343.1">
    <property type="nucleotide sequence ID" value="NZ_CP027667.1"/>
</dbReference>
<comment type="cofactor">
    <cofactor evidence="15">
        <name>Mg(2+)</name>
        <dbReference type="ChEBI" id="CHEBI:18420"/>
    </cofactor>
    <text evidence="15">Binds 2 Mg(2+) ions per monomer.</text>
</comment>
<keyword evidence="6" id="KW-0227">DNA damage</keyword>
<keyword evidence="4" id="KW-0540">Nuclease</keyword>
<evidence type="ECO:0000256" key="1">
    <source>
        <dbReference type="ARBA" id="ARBA00000563"/>
    </source>
</evidence>
<evidence type="ECO:0000256" key="12">
    <source>
        <dbReference type="ARBA" id="ARBA00031220"/>
    </source>
</evidence>
<organism evidence="18 19">
    <name type="scientific">Melaminivora suipulveris</name>
    <dbReference type="NCBI Taxonomy" id="2109913"/>
    <lineage>
        <taxon>Bacteria</taxon>
        <taxon>Pseudomonadati</taxon>
        <taxon>Pseudomonadota</taxon>
        <taxon>Betaproteobacteria</taxon>
        <taxon>Burkholderiales</taxon>
        <taxon>Comamonadaceae</taxon>
        <taxon>Melaminivora</taxon>
    </lineage>
</organism>
<comment type="catalytic activity">
    <reaction evidence="1">
        <text>Exonucleolytic cleavage in the 3'- to 5'-direction to yield nucleoside 5'-phosphates.</text>
        <dbReference type="EC" id="3.1.11.1"/>
    </reaction>
</comment>
<dbReference type="PIRSF" id="PIRSF000977">
    <property type="entry name" value="Exodeoxyribonuclease_I"/>
    <property type="match status" value="1"/>
</dbReference>
<evidence type="ECO:0000256" key="11">
    <source>
        <dbReference type="ARBA" id="ARBA00023204"/>
    </source>
</evidence>
<evidence type="ECO:0000256" key="13">
    <source>
        <dbReference type="ARBA" id="ARBA00046792"/>
    </source>
</evidence>
<keyword evidence="10" id="KW-0238">DNA-binding</keyword>
<dbReference type="GO" id="GO:0046872">
    <property type="term" value="F:metal ion binding"/>
    <property type="evidence" value="ECO:0007669"/>
    <property type="project" value="UniProtKB-KW"/>
</dbReference>
<feature type="binding site" evidence="15">
    <location>
        <position position="8"/>
    </location>
    <ligand>
        <name>Mg(2+)</name>
        <dbReference type="ChEBI" id="CHEBI:18420"/>
        <label>1</label>
    </ligand>
</feature>
<evidence type="ECO:0000259" key="16">
    <source>
        <dbReference type="PROSITE" id="PS51784"/>
    </source>
</evidence>
<dbReference type="SUPFAM" id="SSF53098">
    <property type="entry name" value="Ribonuclease H-like"/>
    <property type="match status" value="1"/>
</dbReference>
<evidence type="ECO:0000313" key="18">
    <source>
        <dbReference type="EMBL" id="AVO47860.1"/>
    </source>
</evidence>
<keyword evidence="8" id="KW-0269">Exonuclease</keyword>
<gene>
    <name evidence="18" type="ORF">C6568_00250</name>
</gene>
<dbReference type="PROSITE" id="PS51784">
    <property type="entry name" value="EXOI_SH3"/>
    <property type="match status" value="1"/>
</dbReference>
<feature type="domain" description="ExoI C-terminal" evidence="17">
    <location>
        <begin position="356"/>
        <end position="475"/>
    </location>
</feature>
<evidence type="ECO:0000313" key="19">
    <source>
        <dbReference type="Proteomes" id="UP000237925"/>
    </source>
</evidence>
<dbReference type="OrthoDB" id="9763470at2"/>
<name>A0A2R3Q7W3_9BURK</name>
<dbReference type="Pfam" id="PF00929">
    <property type="entry name" value="RNase_T"/>
    <property type="match status" value="1"/>
</dbReference>
<dbReference type="CDD" id="cd06138">
    <property type="entry name" value="ExoI_N"/>
    <property type="match status" value="1"/>
</dbReference>
<evidence type="ECO:0000256" key="2">
    <source>
        <dbReference type="ARBA" id="ARBA00012108"/>
    </source>
</evidence>